<sequence>MAKVGCQKCPLISVLRWKPGTWAYFEVKHLDAKMQYQWHKMNIFIRWLAPTKQTIILAFDTRSPIMERIPDSLQNPDSSCLGDPFWVYARLASDVVDLQDSAVWAIRNQVRAIETERKPIGKPQPDYRHIHDVARHAIHVTESLNVAAECLEGILAQHDDFLRQKFQTQVIHTDASEAVHRQLLFCKQMLSNLRHRSISNRERLQNEIQLAFNTVAQYDAGISVQIGRAAQLDGAAMRKVAFVTMMFLPATFLSAVFSMSFFDFQADSGSWDISSKFWIYWVFAIPLTIATSLLWHFWHKVFPLTPVG</sequence>
<keyword evidence="4 5" id="KW-0472">Membrane</keyword>
<accession>A0AAX6N0G9</accession>
<keyword evidence="3 5" id="KW-1133">Transmembrane helix</keyword>
<evidence type="ECO:0000256" key="3">
    <source>
        <dbReference type="ARBA" id="ARBA00022989"/>
    </source>
</evidence>
<dbReference type="GO" id="GO:0016020">
    <property type="term" value="C:membrane"/>
    <property type="evidence" value="ECO:0007669"/>
    <property type="project" value="UniProtKB-SubCell"/>
</dbReference>
<evidence type="ECO:0000256" key="4">
    <source>
        <dbReference type="ARBA" id="ARBA00023136"/>
    </source>
</evidence>
<dbReference type="Gene3D" id="1.20.58.340">
    <property type="entry name" value="Magnesium transport protein CorA, transmembrane region"/>
    <property type="match status" value="1"/>
</dbReference>
<dbReference type="AlphaFoldDB" id="A0AAX6N0G9"/>
<feature type="transmembrane region" description="Helical" evidence="5">
    <location>
        <begin position="277"/>
        <end position="298"/>
    </location>
</feature>
<evidence type="ECO:0000256" key="2">
    <source>
        <dbReference type="ARBA" id="ARBA00022692"/>
    </source>
</evidence>
<reference evidence="6 7" key="1">
    <citation type="journal article" date="2024" name="Front Chem Biol">
        <title>Unveiling the potential of Daldinia eschscholtzii MFLUCC 19-0629 through bioactivity and bioinformatics studies for enhanced sustainable agriculture production.</title>
        <authorList>
            <person name="Brooks S."/>
            <person name="Weaver J.A."/>
            <person name="Klomchit A."/>
            <person name="Alharthi S.A."/>
            <person name="Onlamun T."/>
            <person name="Nurani R."/>
            <person name="Vong T.K."/>
            <person name="Alberti F."/>
            <person name="Greco C."/>
        </authorList>
    </citation>
    <scope>NUCLEOTIDE SEQUENCE [LARGE SCALE GENOMIC DNA]</scope>
    <source>
        <strain evidence="6">MFLUCC 19-0629</strain>
    </source>
</reference>
<dbReference type="EMBL" id="JBANMG010000001">
    <property type="protein sequence ID" value="KAK6958388.1"/>
    <property type="molecule type" value="Genomic_DNA"/>
</dbReference>
<comment type="subcellular location">
    <subcellularLocation>
        <location evidence="1">Membrane</location>
        <topology evidence="1">Multi-pass membrane protein</topology>
    </subcellularLocation>
</comment>
<organism evidence="6 7">
    <name type="scientific">Daldinia eschscholtzii</name>
    <dbReference type="NCBI Taxonomy" id="292717"/>
    <lineage>
        <taxon>Eukaryota</taxon>
        <taxon>Fungi</taxon>
        <taxon>Dikarya</taxon>
        <taxon>Ascomycota</taxon>
        <taxon>Pezizomycotina</taxon>
        <taxon>Sordariomycetes</taxon>
        <taxon>Xylariomycetidae</taxon>
        <taxon>Xylariales</taxon>
        <taxon>Hypoxylaceae</taxon>
        <taxon>Daldinia</taxon>
    </lineage>
</organism>
<evidence type="ECO:0000256" key="5">
    <source>
        <dbReference type="SAM" id="Phobius"/>
    </source>
</evidence>
<keyword evidence="7" id="KW-1185">Reference proteome</keyword>
<protein>
    <submittedName>
        <fullName evidence="6">Uncharacterized protein</fullName>
    </submittedName>
</protein>
<dbReference type="SUPFAM" id="SSF144083">
    <property type="entry name" value="Magnesium transport protein CorA, transmembrane region"/>
    <property type="match status" value="1"/>
</dbReference>
<evidence type="ECO:0000313" key="6">
    <source>
        <dbReference type="EMBL" id="KAK6958388.1"/>
    </source>
</evidence>
<proteinExistence type="predicted"/>
<comment type="caution">
    <text evidence="6">The sequence shown here is derived from an EMBL/GenBank/DDBJ whole genome shotgun (WGS) entry which is preliminary data.</text>
</comment>
<gene>
    <name evidence="6" type="ORF">Daesc_001187</name>
</gene>
<dbReference type="Proteomes" id="UP001369815">
    <property type="component" value="Unassembled WGS sequence"/>
</dbReference>
<feature type="transmembrane region" description="Helical" evidence="5">
    <location>
        <begin position="240"/>
        <end position="262"/>
    </location>
</feature>
<evidence type="ECO:0000313" key="7">
    <source>
        <dbReference type="Proteomes" id="UP001369815"/>
    </source>
</evidence>
<evidence type="ECO:0000256" key="1">
    <source>
        <dbReference type="ARBA" id="ARBA00004141"/>
    </source>
</evidence>
<dbReference type="InterPro" id="IPR045863">
    <property type="entry name" value="CorA_TM1_TM2"/>
</dbReference>
<keyword evidence="2 5" id="KW-0812">Transmembrane</keyword>
<name>A0AAX6N0G9_9PEZI</name>